<dbReference type="InterPro" id="IPR011701">
    <property type="entry name" value="MFS"/>
</dbReference>
<feature type="transmembrane region" description="Helical" evidence="6">
    <location>
        <begin position="21"/>
        <end position="39"/>
    </location>
</feature>
<keyword evidence="3 6" id="KW-0812">Transmembrane</keyword>
<evidence type="ECO:0000256" key="2">
    <source>
        <dbReference type="ARBA" id="ARBA00022475"/>
    </source>
</evidence>
<dbReference type="CDD" id="cd17324">
    <property type="entry name" value="MFS_NepI_like"/>
    <property type="match status" value="1"/>
</dbReference>
<feature type="transmembrane region" description="Helical" evidence="6">
    <location>
        <begin position="369"/>
        <end position="389"/>
    </location>
</feature>
<dbReference type="STRING" id="584787.GCA_001247655_00097"/>
<evidence type="ECO:0000313" key="8">
    <source>
        <dbReference type="EMBL" id="ROQ28715.1"/>
    </source>
</evidence>
<name>A0A3N1PJ97_9GAMM</name>
<keyword evidence="9" id="KW-1185">Reference proteome</keyword>
<keyword evidence="4 6" id="KW-1133">Transmembrane helix</keyword>
<dbReference type="EMBL" id="RJUL01000003">
    <property type="protein sequence ID" value="ROQ28715.1"/>
    <property type="molecule type" value="Genomic_DNA"/>
</dbReference>
<evidence type="ECO:0000256" key="1">
    <source>
        <dbReference type="ARBA" id="ARBA00004651"/>
    </source>
</evidence>
<feature type="transmembrane region" description="Helical" evidence="6">
    <location>
        <begin position="83"/>
        <end position="102"/>
    </location>
</feature>
<feature type="transmembrane region" description="Helical" evidence="6">
    <location>
        <begin position="342"/>
        <end position="363"/>
    </location>
</feature>
<keyword evidence="2" id="KW-1003">Cell membrane</keyword>
<dbReference type="InterPro" id="IPR036259">
    <property type="entry name" value="MFS_trans_sf"/>
</dbReference>
<feature type="transmembrane region" description="Helical" evidence="6">
    <location>
        <begin position="59"/>
        <end position="76"/>
    </location>
</feature>
<evidence type="ECO:0000256" key="5">
    <source>
        <dbReference type="ARBA" id="ARBA00023136"/>
    </source>
</evidence>
<evidence type="ECO:0000256" key="4">
    <source>
        <dbReference type="ARBA" id="ARBA00022989"/>
    </source>
</evidence>
<comment type="subcellular location">
    <subcellularLocation>
        <location evidence="1">Cell membrane</location>
        <topology evidence="1">Multi-pass membrane protein</topology>
    </subcellularLocation>
</comment>
<protein>
    <submittedName>
        <fullName evidence="8">DHA1 family inner membrane transport protein</fullName>
    </submittedName>
</protein>
<organism evidence="8 9">
    <name type="scientific">Gallaecimonas pentaromativorans</name>
    <dbReference type="NCBI Taxonomy" id="584787"/>
    <lineage>
        <taxon>Bacteria</taxon>
        <taxon>Pseudomonadati</taxon>
        <taxon>Pseudomonadota</taxon>
        <taxon>Gammaproteobacteria</taxon>
        <taxon>Enterobacterales</taxon>
        <taxon>Gallaecimonadaceae</taxon>
        <taxon>Gallaecimonas</taxon>
    </lineage>
</organism>
<dbReference type="Pfam" id="PF07690">
    <property type="entry name" value="MFS_1"/>
    <property type="match status" value="1"/>
</dbReference>
<dbReference type="SUPFAM" id="SSF103473">
    <property type="entry name" value="MFS general substrate transporter"/>
    <property type="match status" value="1"/>
</dbReference>
<feature type="transmembrane region" description="Helical" evidence="6">
    <location>
        <begin position="145"/>
        <end position="163"/>
    </location>
</feature>
<sequence>MSQAQSIQVRPQGTGLAEFSLAVGGLAIGTGEFAAMGILPNLAQGIGVDIPTAGHTISAYALGVVVGAPLFAILGARMPRRMLLVLLMSIFAFGNLLSAAMSQYLPLIAARFVAGLPHGAYFGVASLVAASIVPHSQRASAVGRVMLGLSTANVIGVPLATWAGQWLGWRSLFVIVGALAVLTAVMVRLFVPRVAVAEGASVRNELSAFKEGQIWLTLLAASVGFGGIFAVYSYITPTLTEVTGIQESTVPWLLSLFGLGNIAGNIFGGKLADRSLKGTILGSFIWSAVALGLYVFAAKALWSAALLVFCIGCSVAVVPAMQTRLMDVGKKAQTLSAALNHSAFNIGNANGAWLGGLAISAGLGWTATGWVGALLALGGLLIIWLAFAIEKRSNP</sequence>
<evidence type="ECO:0000313" key="9">
    <source>
        <dbReference type="Proteomes" id="UP000268033"/>
    </source>
</evidence>
<feature type="transmembrane region" description="Helical" evidence="6">
    <location>
        <begin position="279"/>
        <end position="296"/>
    </location>
</feature>
<feature type="transmembrane region" description="Helical" evidence="6">
    <location>
        <begin position="250"/>
        <end position="267"/>
    </location>
</feature>
<feature type="transmembrane region" description="Helical" evidence="6">
    <location>
        <begin position="212"/>
        <end position="235"/>
    </location>
</feature>
<keyword evidence="5 6" id="KW-0472">Membrane</keyword>
<proteinExistence type="predicted"/>
<feature type="transmembrane region" description="Helical" evidence="6">
    <location>
        <begin position="108"/>
        <end position="133"/>
    </location>
</feature>
<evidence type="ECO:0000256" key="3">
    <source>
        <dbReference type="ARBA" id="ARBA00022692"/>
    </source>
</evidence>
<dbReference type="GO" id="GO:0005886">
    <property type="term" value="C:plasma membrane"/>
    <property type="evidence" value="ECO:0007669"/>
    <property type="project" value="UniProtKB-SubCell"/>
</dbReference>
<feature type="domain" description="Major facilitator superfamily (MFS) profile" evidence="7">
    <location>
        <begin position="17"/>
        <end position="391"/>
    </location>
</feature>
<dbReference type="AlphaFoldDB" id="A0A3N1PJ97"/>
<accession>A0A3N1PJ97</accession>
<dbReference type="GO" id="GO:0022857">
    <property type="term" value="F:transmembrane transporter activity"/>
    <property type="evidence" value="ECO:0007669"/>
    <property type="project" value="InterPro"/>
</dbReference>
<dbReference type="InterPro" id="IPR020846">
    <property type="entry name" value="MFS_dom"/>
</dbReference>
<feature type="transmembrane region" description="Helical" evidence="6">
    <location>
        <begin position="169"/>
        <end position="191"/>
    </location>
</feature>
<gene>
    <name evidence="8" type="ORF">EDC28_103309</name>
</gene>
<reference evidence="8 9" key="1">
    <citation type="submission" date="2018-11" db="EMBL/GenBank/DDBJ databases">
        <title>Genomic Encyclopedia of Type Strains, Phase IV (KMG-IV): sequencing the most valuable type-strain genomes for metagenomic binning, comparative biology and taxonomic classification.</title>
        <authorList>
            <person name="Goeker M."/>
        </authorList>
    </citation>
    <scope>NUCLEOTIDE SEQUENCE [LARGE SCALE GENOMIC DNA]</scope>
    <source>
        <strain evidence="8 9">DSM 21945</strain>
    </source>
</reference>
<dbReference type="InterPro" id="IPR050189">
    <property type="entry name" value="MFS_Efflux_Transporters"/>
</dbReference>
<comment type="caution">
    <text evidence="8">The sequence shown here is derived from an EMBL/GenBank/DDBJ whole genome shotgun (WGS) entry which is preliminary data.</text>
</comment>
<feature type="transmembrane region" description="Helical" evidence="6">
    <location>
        <begin position="302"/>
        <end position="321"/>
    </location>
</feature>
<dbReference type="PROSITE" id="PS50850">
    <property type="entry name" value="MFS"/>
    <property type="match status" value="1"/>
</dbReference>
<dbReference type="PANTHER" id="PTHR43124:SF3">
    <property type="entry name" value="CHLORAMPHENICOL EFFLUX PUMP RV0191"/>
    <property type="match status" value="1"/>
</dbReference>
<dbReference type="RefSeq" id="WP_123421107.1">
    <property type="nucleotide sequence ID" value="NZ_RJUL01000003.1"/>
</dbReference>
<evidence type="ECO:0000259" key="7">
    <source>
        <dbReference type="PROSITE" id="PS50850"/>
    </source>
</evidence>
<dbReference type="Proteomes" id="UP000268033">
    <property type="component" value="Unassembled WGS sequence"/>
</dbReference>
<evidence type="ECO:0000256" key="6">
    <source>
        <dbReference type="SAM" id="Phobius"/>
    </source>
</evidence>
<dbReference type="Gene3D" id="1.20.1250.20">
    <property type="entry name" value="MFS general substrate transporter like domains"/>
    <property type="match status" value="2"/>
</dbReference>
<dbReference type="PANTHER" id="PTHR43124">
    <property type="entry name" value="PURINE EFFLUX PUMP PBUE"/>
    <property type="match status" value="1"/>
</dbReference>